<evidence type="ECO:0000313" key="9">
    <source>
        <dbReference type="EMBL" id="GIJ49325.1"/>
    </source>
</evidence>
<dbReference type="Pfam" id="PF04542">
    <property type="entry name" value="Sigma70_r2"/>
    <property type="match status" value="1"/>
</dbReference>
<evidence type="ECO:0000256" key="2">
    <source>
        <dbReference type="ARBA" id="ARBA00023015"/>
    </source>
</evidence>
<evidence type="ECO:0000259" key="7">
    <source>
        <dbReference type="Pfam" id="PF04542"/>
    </source>
</evidence>
<dbReference type="PANTHER" id="PTHR43133">
    <property type="entry name" value="RNA POLYMERASE ECF-TYPE SIGMA FACTO"/>
    <property type="match status" value="1"/>
</dbReference>
<comment type="caution">
    <text evidence="9">The sequence shown here is derived from an EMBL/GenBank/DDBJ whole genome shotgun (WGS) entry which is preliminary data.</text>
</comment>
<evidence type="ECO:0000256" key="4">
    <source>
        <dbReference type="ARBA" id="ARBA00023125"/>
    </source>
</evidence>
<comment type="similarity">
    <text evidence="1">Belongs to the sigma-70 factor family. ECF subfamily.</text>
</comment>
<dbReference type="GO" id="GO:0003677">
    <property type="term" value="F:DNA binding"/>
    <property type="evidence" value="ECO:0007669"/>
    <property type="project" value="UniProtKB-KW"/>
</dbReference>
<dbReference type="NCBIfam" id="TIGR02937">
    <property type="entry name" value="sigma70-ECF"/>
    <property type="match status" value="1"/>
</dbReference>
<dbReference type="GO" id="GO:0016987">
    <property type="term" value="F:sigma factor activity"/>
    <property type="evidence" value="ECO:0007669"/>
    <property type="project" value="UniProtKB-KW"/>
</dbReference>
<organism evidence="9 10">
    <name type="scientific">Virgisporangium aliadipatigenens</name>
    <dbReference type="NCBI Taxonomy" id="741659"/>
    <lineage>
        <taxon>Bacteria</taxon>
        <taxon>Bacillati</taxon>
        <taxon>Actinomycetota</taxon>
        <taxon>Actinomycetes</taxon>
        <taxon>Micromonosporales</taxon>
        <taxon>Micromonosporaceae</taxon>
        <taxon>Virgisporangium</taxon>
    </lineage>
</organism>
<feature type="domain" description="RNA polymerase sigma-70 region 2" evidence="7">
    <location>
        <begin position="16"/>
        <end position="80"/>
    </location>
</feature>
<dbReference type="Pfam" id="PF08281">
    <property type="entry name" value="Sigma70_r4_2"/>
    <property type="match status" value="1"/>
</dbReference>
<dbReference type="EMBL" id="BOPF01000026">
    <property type="protein sequence ID" value="GIJ49325.1"/>
    <property type="molecule type" value="Genomic_DNA"/>
</dbReference>
<dbReference type="InterPro" id="IPR014284">
    <property type="entry name" value="RNA_pol_sigma-70_dom"/>
</dbReference>
<dbReference type="InterPro" id="IPR013249">
    <property type="entry name" value="RNA_pol_sigma70_r4_t2"/>
</dbReference>
<dbReference type="SUPFAM" id="SSF88659">
    <property type="entry name" value="Sigma3 and sigma4 domains of RNA polymerase sigma factors"/>
    <property type="match status" value="1"/>
</dbReference>
<dbReference type="NCBIfam" id="TIGR02983">
    <property type="entry name" value="SigE-fam_strep"/>
    <property type="match status" value="1"/>
</dbReference>
<dbReference type="AlphaFoldDB" id="A0A8J3YSZ3"/>
<dbReference type="InterPro" id="IPR036388">
    <property type="entry name" value="WH-like_DNA-bd_sf"/>
</dbReference>
<evidence type="ECO:0000256" key="3">
    <source>
        <dbReference type="ARBA" id="ARBA00023082"/>
    </source>
</evidence>
<evidence type="ECO:0000256" key="6">
    <source>
        <dbReference type="SAM" id="MobiDB-lite"/>
    </source>
</evidence>
<keyword evidence="4" id="KW-0238">DNA-binding</keyword>
<evidence type="ECO:0000256" key="1">
    <source>
        <dbReference type="ARBA" id="ARBA00010641"/>
    </source>
</evidence>
<keyword evidence="3" id="KW-0731">Sigma factor</keyword>
<dbReference type="InterPro" id="IPR013325">
    <property type="entry name" value="RNA_pol_sigma_r2"/>
</dbReference>
<reference evidence="9" key="1">
    <citation type="submission" date="2021-01" db="EMBL/GenBank/DDBJ databases">
        <title>Whole genome shotgun sequence of Virgisporangium aliadipatigenens NBRC 105644.</title>
        <authorList>
            <person name="Komaki H."/>
            <person name="Tamura T."/>
        </authorList>
    </citation>
    <scope>NUCLEOTIDE SEQUENCE</scope>
    <source>
        <strain evidence="9">NBRC 105644</strain>
    </source>
</reference>
<keyword evidence="5" id="KW-0804">Transcription</keyword>
<evidence type="ECO:0000256" key="5">
    <source>
        <dbReference type="ARBA" id="ARBA00023163"/>
    </source>
</evidence>
<name>A0A8J3YSZ3_9ACTN</name>
<dbReference type="InterPro" id="IPR014325">
    <property type="entry name" value="RNA_pol_sigma-E_actinobac"/>
</dbReference>
<dbReference type="InterPro" id="IPR013324">
    <property type="entry name" value="RNA_pol_sigma_r3/r4-like"/>
</dbReference>
<feature type="region of interest" description="Disordered" evidence="6">
    <location>
        <begin position="163"/>
        <end position="201"/>
    </location>
</feature>
<sequence>MTSEDRKGAFAEFVGARYPALVRYGALLTADRGYGEDLAQDALVKTYRAWGRLHPHGDPEAYTRRVMARAAWRAGRRFWWRELPAAVLPEPRPADPYDGLDTAHLVLAALRRLPPRQRIVLLLRYWAGLSEREIAEELGCSAGTVKSRASRAIAALGTDGPLAQTFGAGATGTDRPAGTAERGPAHGRPLTAARSTEQLRQ</sequence>
<dbReference type="CDD" id="cd06171">
    <property type="entry name" value="Sigma70_r4"/>
    <property type="match status" value="1"/>
</dbReference>
<dbReference type="RefSeq" id="WP_203902797.1">
    <property type="nucleotide sequence ID" value="NZ_BOPF01000026.1"/>
</dbReference>
<dbReference type="Gene3D" id="1.10.1740.10">
    <property type="match status" value="1"/>
</dbReference>
<dbReference type="PANTHER" id="PTHR43133:SF50">
    <property type="entry name" value="ECF RNA POLYMERASE SIGMA FACTOR SIGM"/>
    <property type="match status" value="1"/>
</dbReference>
<feature type="domain" description="RNA polymerase sigma factor 70 region 4 type 2" evidence="8">
    <location>
        <begin position="105"/>
        <end position="156"/>
    </location>
</feature>
<dbReference type="GO" id="GO:0006352">
    <property type="term" value="P:DNA-templated transcription initiation"/>
    <property type="evidence" value="ECO:0007669"/>
    <property type="project" value="InterPro"/>
</dbReference>
<evidence type="ECO:0008006" key="11">
    <source>
        <dbReference type="Google" id="ProtNLM"/>
    </source>
</evidence>
<evidence type="ECO:0000259" key="8">
    <source>
        <dbReference type="Pfam" id="PF08281"/>
    </source>
</evidence>
<proteinExistence type="inferred from homology"/>
<protein>
    <recommendedName>
        <fullName evidence="11">SigE family RNA polymerase sigma factor</fullName>
    </recommendedName>
</protein>
<gene>
    <name evidence="9" type="ORF">Val02_62110</name>
</gene>
<dbReference type="InterPro" id="IPR007627">
    <property type="entry name" value="RNA_pol_sigma70_r2"/>
</dbReference>
<evidence type="ECO:0000313" key="10">
    <source>
        <dbReference type="Proteomes" id="UP000619260"/>
    </source>
</evidence>
<dbReference type="InterPro" id="IPR039425">
    <property type="entry name" value="RNA_pol_sigma-70-like"/>
</dbReference>
<dbReference type="SUPFAM" id="SSF88946">
    <property type="entry name" value="Sigma2 domain of RNA polymerase sigma factors"/>
    <property type="match status" value="1"/>
</dbReference>
<accession>A0A8J3YSZ3</accession>
<dbReference type="Proteomes" id="UP000619260">
    <property type="component" value="Unassembled WGS sequence"/>
</dbReference>
<keyword evidence="2" id="KW-0805">Transcription regulation</keyword>
<dbReference type="Gene3D" id="1.10.10.10">
    <property type="entry name" value="Winged helix-like DNA-binding domain superfamily/Winged helix DNA-binding domain"/>
    <property type="match status" value="1"/>
</dbReference>
<keyword evidence="10" id="KW-1185">Reference proteome</keyword>